<dbReference type="OrthoDB" id="1222082at2"/>
<dbReference type="Proteomes" id="UP000184236">
    <property type="component" value="Unassembled WGS sequence"/>
</dbReference>
<feature type="transmembrane region" description="Helical" evidence="1">
    <location>
        <begin position="161"/>
        <end position="188"/>
    </location>
</feature>
<keyword evidence="3" id="KW-1185">Reference proteome</keyword>
<dbReference type="RefSeq" id="WP_072885363.1">
    <property type="nucleotide sequence ID" value="NZ_FQVO01000010.1"/>
</dbReference>
<organism evidence="2 3">
    <name type="scientific">Chryseobacterium takakiae</name>
    <dbReference type="NCBI Taxonomy" id="1302685"/>
    <lineage>
        <taxon>Bacteria</taxon>
        <taxon>Pseudomonadati</taxon>
        <taxon>Bacteroidota</taxon>
        <taxon>Flavobacteriia</taxon>
        <taxon>Flavobacteriales</taxon>
        <taxon>Weeksellaceae</taxon>
        <taxon>Chryseobacterium group</taxon>
        <taxon>Chryseobacterium</taxon>
    </lineage>
</organism>
<keyword evidence="1" id="KW-1133">Transmembrane helix</keyword>
<sequence>MKKNIERDQLFLNISIIIYVLYISLSVCYEKILLADDLAMAYEYRFISQSYFSFICSFLDSSTMAARPVSGFVTATVMFISQYNEFVYWLGLFFFPLSLLVIYEVAQKILTVQLASLITLLYACSMIGTSIQFSAIMLNSNLATIFFCLSIYILYFHKNIFLSSLLFIASVLNYEIFLPLIFLHLFFIKKNKKRITFIIITLGTIIIFRKIIQPFIFLHSYQRDEIDKILDVKRVIQIFLYSAKLFLNDIFSGIYKSILNYKKLNFFEWIVILIITSLVYKIFSDYDFKKQLQSFKNLGIISLLAIFCGMSIFLFSSYIPTVFGFDNRNLGTIRLFHTIFIISATILLAIKLNLGNKIIAVFFAITASLFMITNISVKNSWIYANRFNHELFSKLKTAIDDNNIIRGEIGLDYDIFNELKINPNLTFREPVFFKNWEAPILCEMNGIDPGKIHVYNIENKKDCKIIFVYKNGKISRLK</sequence>
<dbReference type="STRING" id="1302685.SAMN05444408_110139"/>
<evidence type="ECO:0008006" key="4">
    <source>
        <dbReference type="Google" id="ProtNLM"/>
    </source>
</evidence>
<evidence type="ECO:0000313" key="3">
    <source>
        <dbReference type="Proteomes" id="UP000184236"/>
    </source>
</evidence>
<feature type="transmembrane region" description="Helical" evidence="1">
    <location>
        <begin position="195"/>
        <end position="216"/>
    </location>
</feature>
<accession>A0A1M4ZMJ9</accession>
<gene>
    <name evidence="2" type="ORF">SAMN05444408_110139</name>
</gene>
<feature type="transmembrane region" description="Helical" evidence="1">
    <location>
        <begin position="135"/>
        <end position="155"/>
    </location>
</feature>
<dbReference type="AlphaFoldDB" id="A0A1M4ZMJ9"/>
<dbReference type="EMBL" id="FQVO01000010">
    <property type="protein sequence ID" value="SHF19330.1"/>
    <property type="molecule type" value="Genomic_DNA"/>
</dbReference>
<feature type="transmembrane region" description="Helical" evidence="1">
    <location>
        <begin position="266"/>
        <end position="283"/>
    </location>
</feature>
<evidence type="ECO:0000313" key="2">
    <source>
        <dbReference type="EMBL" id="SHF19330.1"/>
    </source>
</evidence>
<protein>
    <recommendedName>
        <fullName evidence="4">Glucosyl transferase GtrII</fullName>
    </recommendedName>
</protein>
<feature type="transmembrane region" description="Helical" evidence="1">
    <location>
        <begin position="109"/>
        <end position="128"/>
    </location>
</feature>
<name>A0A1M4ZMJ9_9FLAO</name>
<feature type="transmembrane region" description="Helical" evidence="1">
    <location>
        <begin position="335"/>
        <end position="352"/>
    </location>
</feature>
<keyword evidence="1" id="KW-0812">Transmembrane</keyword>
<evidence type="ECO:0000256" key="1">
    <source>
        <dbReference type="SAM" id="Phobius"/>
    </source>
</evidence>
<feature type="transmembrane region" description="Helical" evidence="1">
    <location>
        <begin position="86"/>
        <end position="103"/>
    </location>
</feature>
<feature type="transmembrane region" description="Helical" evidence="1">
    <location>
        <begin position="358"/>
        <end position="377"/>
    </location>
</feature>
<feature type="transmembrane region" description="Helical" evidence="1">
    <location>
        <begin position="12"/>
        <end position="34"/>
    </location>
</feature>
<reference evidence="3" key="1">
    <citation type="submission" date="2016-11" db="EMBL/GenBank/DDBJ databases">
        <authorList>
            <person name="Varghese N."/>
            <person name="Submissions S."/>
        </authorList>
    </citation>
    <scope>NUCLEOTIDE SEQUENCE [LARGE SCALE GENOMIC DNA]</scope>
    <source>
        <strain evidence="3">DSM 26898</strain>
    </source>
</reference>
<feature type="transmembrane region" description="Helical" evidence="1">
    <location>
        <begin position="298"/>
        <end position="323"/>
    </location>
</feature>
<proteinExistence type="predicted"/>
<feature type="transmembrane region" description="Helical" evidence="1">
    <location>
        <begin position="236"/>
        <end position="254"/>
    </location>
</feature>
<keyword evidence="1" id="KW-0472">Membrane</keyword>